<feature type="compositionally biased region" description="Acidic residues" evidence="1">
    <location>
        <begin position="32"/>
        <end position="50"/>
    </location>
</feature>
<dbReference type="KEGG" id="vg:15012393"/>
<feature type="region of interest" description="Disordered" evidence="1">
    <location>
        <begin position="1"/>
        <end position="143"/>
    </location>
</feature>
<accession>M4PYF9</accession>
<organism evidence="2 3">
    <name type="scientific">Sulfitobacter phage phiCB2047-B</name>
    <dbReference type="NCBI Taxonomy" id="754046"/>
    <lineage>
        <taxon>Viruses</taxon>
        <taxon>Duplodnaviria</taxon>
        <taxon>Heunggongvirae</taxon>
        <taxon>Uroviricota</taxon>
        <taxon>Caudoviricetes</taxon>
        <taxon>Schitoviridae</taxon>
        <taxon>Rhodovirinae</taxon>
        <taxon>Raunefjordenvirus</taxon>
        <taxon>Raunefjordenvirus CB2047B</taxon>
    </lineage>
</organism>
<evidence type="ECO:0000313" key="2">
    <source>
        <dbReference type="EMBL" id="AGH07384.1"/>
    </source>
</evidence>
<proteinExistence type="predicted"/>
<dbReference type="RefSeq" id="YP_007675800.1">
    <property type="nucleotide sequence ID" value="NC_020862.2"/>
</dbReference>
<keyword evidence="3" id="KW-1185">Reference proteome</keyword>
<evidence type="ECO:0000256" key="1">
    <source>
        <dbReference type="SAM" id="MobiDB-lite"/>
    </source>
</evidence>
<feature type="compositionally biased region" description="Acidic residues" evidence="1">
    <location>
        <begin position="1"/>
        <end position="12"/>
    </location>
</feature>
<dbReference type="EMBL" id="HQ317387">
    <property type="protein sequence ID" value="AGH07384.1"/>
    <property type="molecule type" value="Genomic_DNA"/>
</dbReference>
<gene>
    <name evidence="2" type="ORF">SUFG_00011</name>
</gene>
<feature type="compositionally biased region" description="Polar residues" evidence="1">
    <location>
        <begin position="114"/>
        <end position="123"/>
    </location>
</feature>
<feature type="compositionally biased region" description="Polar residues" evidence="1">
    <location>
        <begin position="70"/>
        <end position="79"/>
    </location>
</feature>
<evidence type="ECO:0000313" key="3">
    <source>
        <dbReference type="Proteomes" id="UP000207593"/>
    </source>
</evidence>
<dbReference type="Proteomes" id="UP000207593">
    <property type="component" value="Segment"/>
</dbReference>
<dbReference type="GeneID" id="15012393"/>
<name>M4PYF9_9CAUD</name>
<sequence>MADIDYDNMSDEEFLKLSEEDAIEAVSSQTPNEEENQNENVPEEENEDETPNGVQSSDGDIESGVPDGGDTSNDASQGTDGEEEEELPEGNQDPMGENGETPPEPNPKKMIQNKKMTVSSPMQTPKKMGRKPPKGKCTNYLKG</sequence>
<reference evidence="2 3" key="1">
    <citation type="journal article" date="2014" name="Genome Announc.">
        <title>Genome Sequence of the Sulfitobacter sp. Strain 2047-Infecting Lytic Phage {Phi}CB2047-B.</title>
        <authorList>
            <person name="Ankrah N.Y."/>
            <person name="Budinoff C.R."/>
            <person name="Wilson W.H."/>
            <person name="Wilhelm S.W."/>
            <person name="Buchan A."/>
        </authorList>
    </citation>
    <scope>NUCLEOTIDE SEQUENCE [LARGE SCALE GENOMIC DNA]</scope>
    <source>
        <strain evidence="3">phiCB2047-B</strain>
    </source>
</reference>
<protein>
    <submittedName>
        <fullName evidence="2">Uncharacterized protein</fullName>
    </submittedName>
</protein>